<comment type="similarity">
    <text evidence="2">Belongs to the nitroreductase family.</text>
</comment>
<reference evidence="8 9" key="1">
    <citation type="submission" date="2015-02" db="EMBL/GenBank/DDBJ databases">
        <title>Single-cell genomics of uncultivated deep-branching MTB reveals a conserved set of magnetosome genes.</title>
        <authorList>
            <person name="Kolinko S."/>
            <person name="Richter M."/>
            <person name="Glockner F.O."/>
            <person name="Brachmann A."/>
            <person name="Schuler D."/>
        </authorList>
    </citation>
    <scope>NUCLEOTIDE SEQUENCE [LARGE SCALE GENOMIC DNA]</scope>
    <source>
        <strain evidence="8">TM-1</strain>
    </source>
</reference>
<dbReference type="Pfam" id="PF00881">
    <property type="entry name" value="Nitroreductase"/>
    <property type="match status" value="1"/>
</dbReference>
<gene>
    <name evidence="8" type="ORF">MBAV_004387</name>
</gene>
<dbReference type="AlphaFoldDB" id="A0A0F3GNA5"/>
<dbReference type="PANTHER" id="PTHR43673">
    <property type="entry name" value="NAD(P)H NITROREDUCTASE YDGI-RELATED"/>
    <property type="match status" value="1"/>
</dbReference>
<evidence type="ECO:0000256" key="6">
    <source>
        <dbReference type="ARBA" id="ARBA00023002"/>
    </source>
</evidence>
<keyword evidence="4" id="KW-0288">FMN</keyword>
<evidence type="ECO:0000256" key="2">
    <source>
        <dbReference type="ARBA" id="ARBA00007118"/>
    </source>
</evidence>
<comment type="caution">
    <text evidence="8">The sequence shown here is derived from an EMBL/GenBank/DDBJ whole genome shotgun (WGS) entry which is preliminary data.</text>
</comment>
<dbReference type="SUPFAM" id="SSF55469">
    <property type="entry name" value="FMN-dependent nitroreductase-like"/>
    <property type="match status" value="1"/>
</dbReference>
<dbReference type="InterPro" id="IPR033878">
    <property type="entry name" value="NfsB-like"/>
</dbReference>
<protein>
    <submittedName>
        <fullName evidence="8">NAD(P)H-flavin oxidoreductase</fullName>
    </submittedName>
</protein>
<keyword evidence="5" id="KW-0521">NADP</keyword>
<evidence type="ECO:0000256" key="5">
    <source>
        <dbReference type="ARBA" id="ARBA00022857"/>
    </source>
</evidence>
<dbReference type="EMBL" id="LACI01001909">
    <property type="protein sequence ID" value="KJU83415.1"/>
    <property type="molecule type" value="Genomic_DNA"/>
</dbReference>
<dbReference type="PATRIC" id="fig|29290.4.peg.5820"/>
<dbReference type="Gene3D" id="3.40.109.10">
    <property type="entry name" value="NADH Oxidase"/>
    <property type="match status" value="1"/>
</dbReference>
<evidence type="ECO:0000259" key="7">
    <source>
        <dbReference type="Pfam" id="PF00881"/>
    </source>
</evidence>
<keyword evidence="9" id="KW-1185">Reference proteome</keyword>
<accession>A0A0F3GNA5</accession>
<evidence type="ECO:0000256" key="1">
    <source>
        <dbReference type="ARBA" id="ARBA00001917"/>
    </source>
</evidence>
<name>A0A0F3GNA5_9BACT</name>
<evidence type="ECO:0000313" key="9">
    <source>
        <dbReference type="Proteomes" id="UP000033423"/>
    </source>
</evidence>
<evidence type="ECO:0000313" key="8">
    <source>
        <dbReference type="EMBL" id="KJU83415.1"/>
    </source>
</evidence>
<dbReference type="PANTHER" id="PTHR43673:SF2">
    <property type="entry name" value="NITROREDUCTASE"/>
    <property type="match status" value="1"/>
</dbReference>
<dbReference type="InterPro" id="IPR029479">
    <property type="entry name" value="Nitroreductase"/>
</dbReference>
<keyword evidence="6" id="KW-0560">Oxidoreductase</keyword>
<evidence type="ECO:0000256" key="4">
    <source>
        <dbReference type="ARBA" id="ARBA00022643"/>
    </source>
</evidence>
<sequence>MQYRHACKVFDESREVSDEDMRFILEAGRLSPSSFGLEQWRFIVARSGTLKQQLMAACFNQQQLITCSVVVSIAAKVQELTPGSDYVNKMFERRNYPPDTYQWIVQFYQSYYKQIDVLPWSIMQCHIAAANMMTAAAFIGIDSCPIGGFEPQKVRDVLQIDPGKEDIALIIPLGYRKGPQPPIYRLSFDEIVQYIG</sequence>
<dbReference type="GO" id="GO:0016491">
    <property type="term" value="F:oxidoreductase activity"/>
    <property type="evidence" value="ECO:0007669"/>
    <property type="project" value="UniProtKB-KW"/>
</dbReference>
<evidence type="ECO:0000256" key="3">
    <source>
        <dbReference type="ARBA" id="ARBA00022630"/>
    </source>
</evidence>
<dbReference type="CDD" id="cd02149">
    <property type="entry name" value="NfsB-like"/>
    <property type="match status" value="1"/>
</dbReference>
<proteinExistence type="inferred from homology"/>
<keyword evidence="3" id="KW-0285">Flavoprotein</keyword>
<dbReference type="InterPro" id="IPR000415">
    <property type="entry name" value="Nitroreductase-like"/>
</dbReference>
<dbReference type="Proteomes" id="UP000033423">
    <property type="component" value="Unassembled WGS sequence"/>
</dbReference>
<feature type="domain" description="Nitroreductase" evidence="7">
    <location>
        <begin position="3"/>
        <end position="175"/>
    </location>
</feature>
<comment type="cofactor">
    <cofactor evidence="1">
        <name>FMN</name>
        <dbReference type="ChEBI" id="CHEBI:58210"/>
    </cofactor>
</comment>
<organism evidence="8 9">
    <name type="scientific">Candidatus Magnetobacterium bavaricum</name>
    <dbReference type="NCBI Taxonomy" id="29290"/>
    <lineage>
        <taxon>Bacteria</taxon>
        <taxon>Pseudomonadati</taxon>
        <taxon>Nitrospirota</taxon>
        <taxon>Thermodesulfovibrionia</taxon>
        <taxon>Thermodesulfovibrionales</taxon>
        <taxon>Candidatus Magnetobacteriaceae</taxon>
        <taxon>Candidatus Magnetobacterium</taxon>
    </lineage>
</organism>